<protein>
    <submittedName>
        <fullName evidence="1">Uncharacterized protein</fullName>
    </submittedName>
</protein>
<name>A0A0V1DYF3_TRIPS</name>
<evidence type="ECO:0000313" key="2">
    <source>
        <dbReference type="Proteomes" id="UP000054632"/>
    </source>
</evidence>
<dbReference type="AlphaFoldDB" id="A0A0V1DYF3"/>
<comment type="caution">
    <text evidence="1">The sequence shown here is derived from an EMBL/GenBank/DDBJ whole genome shotgun (WGS) entry which is preliminary data.</text>
</comment>
<organism evidence="1 2">
    <name type="scientific">Trichinella pseudospiralis</name>
    <name type="common">Parasitic roundworm</name>
    <dbReference type="NCBI Taxonomy" id="6337"/>
    <lineage>
        <taxon>Eukaryota</taxon>
        <taxon>Metazoa</taxon>
        <taxon>Ecdysozoa</taxon>
        <taxon>Nematoda</taxon>
        <taxon>Enoplea</taxon>
        <taxon>Dorylaimia</taxon>
        <taxon>Trichinellida</taxon>
        <taxon>Trichinellidae</taxon>
        <taxon>Trichinella</taxon>
    </lineage>
</organism>
<sequence length="90" mass="10556">MHLKQAKQQSLTHLQYEDPQLVNGTARCTVGFDLISPSAIYFKYRLYSRHVCHFANSFMPDFISCIFLTMHHKKVLINKELLFCNVLDLH</sequence>
<reference evidence="1 2" key="1">
    <citation type="submission" date="2015-01" db="EMBL/GenBank/DDBJ databases">
        <title>Evolution of Trichinella species and genotypes.</title>
        <authorList>
            <person name="Korhonen P.K."/>
            <person name="Edoardo P."/>
            <person name="Giuseppe L.R."/>
            <person name="Gasser R.B."/>
        </authorList>
    </citation>
    <scope>NUCLEOTIDE SEQUENCE [LARGE SCALE GENOMIC DNA]</scope>
    <source>
        <strain evidence="1">ISS13</strain>
    </source>
</reference>
<dbReference type="Proteomes" id="UP000054632">
    <property type="component" value="Unassembled WGS sequence"/>
</dbReference>
<proteinExistence type="predicted"/>
<dbReference type="EMBL" id="JYDR01000164">
    <property type="protein sequence ID" value="KRY66591.1"/>
    <property type="molecule type" value="Genomic_DNA"/>
</dbReference>
<evidence type="ECO:0000313" key="1">
    <source>
        <dbReference type="EMBL" id="KRY66591.1"/>
    </source>
</evidence>
<accession>A0A0V1DYF3</accession>
<gene>
    <name evidence="1" type="ORF">T4A_6277</name>
</gene>